<dbReference type="Pfam" id="PF10551">
    <property type="entry name" value="MULE"/>
    <property type="match status" value="1"/>
</dbReference>
<dbReference type="EMBL" id="VYZN01000002">
    <property type="protein sequence ID" value="KAE9544413.1"/>
    <property type="molecule type" value="Genomic_DNA"/>
</dbReference>
<evidence type="ECO:0000313" key="2">
    <source>
        <dbReference type="EMBL" id="KAE9544413.1"/>
    </source>
</evidence>
<reference evidence="2 3" key="1">
    <citation type="submission" date="2019-08" db="EMBL/GenBank/DDBJ databases">
        <title>The genome of the soybean aphid Biotype 1, its phylome, world population structure and adaptation to the North American continent.</title>
        <authorList>
            <person name="Giordano R."/>
            <person name="Donthu R.K."/>
            <person name="Hernandez A.G."/>
            <person name="Wright C.L."/>
            <person name="Zimin A.V."/>
        </authorList>
    </citation>
    <scope>NUCLEOTIDE SEQUENCE [LARGE SCALE GENOMIC DNA]</scope>
    <source>
        <tissue evidence="2">Whole aphids</tissue>
    </source>
</reference>
<organism evidence="2 3">
    <name type="scientific">Aphis glycines</name>
    <name type="common">Soybean aphid</name>
    <dbReference type="NCBI Taxonomy" id="307491"/>
    <lineage>
        <taxon>Eukaryota</taxon>
        <taxon>Metazoa</taxon>
        <taxon>Ecdysozoa</taxon>
        <taxon>Arthropoda</taxon>
        <taxon>Hexapoda</taxon>
        <taxon>Insecta</taxon>
        <taxon>Pterygota</taxon>
        <taxon>Neoptera</taxon>
        <taxon>Paraneoptera</taxon>
        <taxon>Hemiptera</taxon>
        <taxon>Sternorrhyncha</taxon>
        <taxon>Aphidomorpha</taxon>
        <taxon>Aphidoidea</taxon>
        <taxon>Aphididae</taxon>
        <taxon>Aphidini</taxon>
        <taxon>Aphis</taxon>
        <taxon>Aphis</taxon>
    </lineage>
</organism>
<dbReference type="AlphaFoldDB" id="A0A6G0U645"/>
<dbReference type="Proteomes" id="UP000475862">
    <property type="component" value="Unassembled WGS sequence"/>
</dbReference>
<proteinExistence type="predicted"/>
<gene>
    <name evidence="2" type="ORF">AGLY_001592</name>
</gene>
<sequence>MKNVLNELFNENCFAIVGLSQNILSFESNLRNLSSISKNYVHGTFRCCTKYFCQLFTVHALNNAYFLLPNKKFESYQNAFNGLIEQCNTFNFNFKRDVIFVDFETSIYKAIRLTWPLAAIKGCRFHLDQSWWRKIQSLGLSTDYKDKESDIGKFLTYIFGLPFLEPGIVGECFAIDLVLIQPSTAQIQKFYDYLVETYIDDDSDFPPEIWATCSSSIIFQFLEILKQCQTDAKIEMQSIVCTPREKIKQINKKKIHINSNHKIKKLKNLEISNFDFVYRRSSYYNKSLNFKLKYVQYTLIQYFVNQCVFGRNRDTYIWNKIRLDTCIWAAIRQLRA</sequence>
<accession>A0A6G0U645</accession>
<name>A0A6G0U645_APHGL</name>
<protein>
    <recommendedName>
        <fullName evidence="1">MULE transposase domain-containing protein</fullName>
    </recommendedName>
</protein>
<evidence type="ECO:0000259" key="1">
    <source>
        <dbReference type="Pfam" id="PF10551"/>
    </source>
</evidence>
<dbReference type="InterPro" id="IPR018289">
    <property type="entry name" value="MULE_transposase_dom"/>
</dbReference>
<keyword evidence="3" id="KW-1185">Reference proteome</keyword>
<comment type="caution">
    <text evidence="2">The sequence shown here is derived from an EMBL/GenBank/DDBJ whole genome shotgun (WGS) entry which is preliminary data.</text>
</comment>
<feature type="domain" description="MULE transposase" evidence="1">
    <location>
        <begin position="53"/>
        <end position="128"/>
    </location>
</feature>
<evidence type="ECO:0000313" key="3">
    <source>
        <dbReference type="Proteomes" id="UP000475862"/>
    </source>
</evidence>
<dbReference type="OrthoDB" id="6611217at2759"/>